<evidence type="ECO:0000313" key="3">
    <source>
        <dbReference type="Proteomes" id="UP000886523"/>
    </source>
</evidence>
<accession>A0A9P6B8K7</accession>
<dbReference type="AlphaFoldDB" id="A0A9P6B8K7"/>
<dbReference type="Proteomes" id="UP000886523">
    <property type="component" value="Unassembled WGS sequence"/>
</dbReference>
<gene>
    <name evidence="2" type="ORF">BS47DRAFT_1387982</name>
</gene>
<dbReference type="EMBL" id="MU128916">
    <property type="protein sequence ID" value="KAF9519723.1"/>
    <property type="molecule type" value="Genomic_DNA"/>
</dbReference>
<protein>
    <submittedName>
        <fullName evidence="2">Uncharacterized protein</fullName>
    </submittedName>
</protein>
<feature type="region of interest" description="Disordered" evidence="1">
    <location>
        <begin position="202"/>
        <end position="244"/>
    </location>
</feature>
<sequence length="643" mass="71908">MSTYETVELIPPAMDSATFQYYSSTALDTTPNYCLISDLSTSKAHGLVTWAVLPRKLAKIDVAFIRHLTNGVQFSDYSNSRQEVRSVTMTMNQDGVAPIVIESEPIRILDLSPPRLAPVPLPPRNPPPDTTRDVSATISRIGLSNGSLTPPKGSFDSIRLYPSPSTSRLFHQGLVNETPTHDLFVLLLQCVLPTLTSAILGLGPSPSTDTRDQSGNLSLSPSDERPYPNFSRRTIPPSHPRTGCYGDKRQILQTPYIFGSSAFPMSIGMNIVHSDPSVETYLYDSLPKATNQMSPFAVDGLVPTSRRQLWSVFTISETIGRANSYLIVYFVYLLMMFKASCHPAHSESRVRSTLFLLNSLILALGLLNLDLDEEHNVTTFIPNSHRATKQGCSFSHFQLSNMFPSSRKVTPLLAACPGWREEWDVAETRREEQRGLVWSVLTLTYHNSVMYRNLCIAKTWNFRIFLPGKKLLGTPQMQDDLAAKHSVWALFSRCPMLYSSCLSVHHDENKSEYDKGHPAVCDTEKATRNEFYSSTTQNLLSYQILSTADMYHIRTCAKENTLAIRPYFALWSHDQLDRWVSLDSVNATFSSDSWPSGAIWLSGNKTGLFTLLFIYGFNCYQPSSVSRACSLIMRVSLILVSGD</sequence>
<organism evidence="2 3">
    <name type="scientific">Hydnum rufescens UP504</name>
    <dbReference type="NCBI Taxonomy" id="1448309"/>
    <lineage>
        <taxon>Eukaryota</taxon>
        <taxon>Fungi</taxon>
        <taxon>Dikarya</taxon>
        <taxon>Basidiomycota</taxon>
        <taxon>Agaricomycotina</taxon>
        <taxon>Agaricomycetes</taxon>
        <taxon>Cantharellales</taxon>
        <taxon>Hydnaceae</taxon>
        <taxon>Hydnum</taxon>
    </lineage>
</organism>
<keyword evidence="3" id="KW-1185">Reference proteome</keyword>
<feature type="compositionally biased region" description="Polar residues" evidence="1">
    <location>
        <begin position="205"/>
        <end position="221"/>
    </location>
</feature>
<name>A0A9P6B8K7_9AGAM</name>
<evidence type="ECO:0000256" key="1">
    <source>
        <dbReference type="SAM" id="MobiDB-lite"/>
    </source>
</evidence>
<comment type="caution">
    <text evidence="2">The sequence shown here is derived from an EMBL/GenBank/DDBJ whole genome shotgun (WGS) entry which is preliminary data.</text>
</comment>
<proteinExistence type="predicted"/>
<reference evidence="2" key="1">
    <citation type="journal article" date="2020" name="Nat. Commun.">
        <title>Large-scale genome sequencing of mycorrhizal fungi provides insights into the early evolution of symbiotic traits.</title>
        <authorList>
            <person name="Miyauchi S."/>
            <person name="Kiss E."/>
            <person name="Kuo A."/>
            <person name="Drula E."/>
            <person name="Kohler A."/>
            <person name="Sanchez-Garcia M."/>
            <person name="Morin E."/>
            <person name="Andreopoulos B."/>
            <person name="Barry K.W."/>
            <person name="Bonito G."/>
            <person name="Buee M."/>
            <person name="Carver A."/>
            <person name="Chen C."/>
            <person name="Cichocki N."/>
            <person name="Clum A."/>
            <person name="Culley D."/>
            <person name="Crous P.W."/>
            <person name="Fauchery L."/>
            <person name="Girlanda M."/>
            <person name="Hayes R.D."/>
            <person name="Keri Z."/>
            <person name="LaButti K."/>
            <person name="Lipzen A."/>
            <person name="Lombard V."/>
            <person name="Magnuson J."/>
            <person name="Maillard F."/>
            <person name="Murat C."/>
            <person name="Nolan M."/>
            <person name="Ohm R.A."/>
            <person name="Pangilinan J."/>
            <person name="Pereira M.F."/>
            <person name="Perotto S."/>
            <person name="Peter M."/>
            <person name="Pfister S."/>
            <person name="Riley R."/>
            <person name="Sitrit Y."/>
            <person name="Stielow J.B."/>
            <person name="Szollosi G."/>
            <person name="Zifcakova L."/>
            <person name="Stursova M."/>
            <person name="Spatafora J.W."/>
            <person name="Tedersoo L."/>
            <person name="Vaario L.M."/>
            <person name="Yamada A."/>
            <person name="Yan M."/>
            <person name="Wang P."/>
            <person name="Xu J."/>
            <person name="Bruns T."/>
            <person name="Baldrian P."/>
            <person name="Vilgalys R."/>
            <person name="Dunand C."/>
            <person name="Henrissat B."/>
            <person name="Grigoriev I.V."/>
            <person name="Hibbett D."/>
            <person name="Nagy L.G."/>
            <person name="Martin F.M."/>
        </authorList>
    </citation>
    <scope>NUCLEOTIDE SEQUENCE</scope>
    <source>
        <strain evidence="2">UP504</strain>
    </source>
</reference>
<dbReference type="OrthoDB" id="2123952at2759"/>
<evidence type="ECO:0000313" key="2">
    <source>
        <dbReference type="EMBL" id="KAF9519723.1"/>
    </source>
</evidence>